<feature type="transmembrane region" description="Helical" evidence="7">
    <location>
        <begin position="177"/>
        <end position="199"/>
    </location>
</feature>
<feature type="transmembrane region" description="Helical" evidence="7">
    <location>
        <begin position="219"/>
        <end position="242"/>
    </location>
</feature>
<feature type="transmembrane region" description="Helical" evidence="7">
    <location>
        <begin position="263"/>
        <end position="284"/>
    </location>
</feature>
<reference evidence="10" key="1">
    <citation type="submission" date="2017-08" db="EMBL/GenBank/DDBJ databases">
        <authorList>
            <person name="Minaev M."/>
            <person name="Kurbakov K.A."/>
            <person name="Solodovnikova G.I."/>
            <person name="Kuznetsova O.A."/>
            <person name="Lisitsyn A.B."/>
        </authorList>
    </citation>
    <scope>NUCLEOTIDE SEQUENCE</scope>
    <source>
        <strain evidence="10">80</strain>
    </source>
</reference>
<dbReference type="InterPro" id="IPR035906">
    <property type="entry name" value="MetI-like_sf"/>
</dbReference>
<evidence type="ECO:0000313" key="11">
    <source>
        <dbReference type="Proteomes" id="UP000216825"/>
    </source>
</evidence>
<evidence type="ECO:0000256" key="1">
    <source>
        <dbReference type="ARBA" id="ARBA00004651"/>
    </source>
</evidence>
<organism evidence="10 11">
    <name type="scientific">Kocuria varians</name>
    <name type="common">Micrococcus varians</name>
    <dbReference type="NCBI Taxonomy" id="1272"/>
    <lineage>
        <taxon>Bacteria</taxon>
        <taxon>Bacillati</taxon>
        <taxon>Actinomycetota</taxon>
        <taxon>Actinomycetes</taxon>
        <taxon>Micrococcales</taxon>
        <taxon>Micrococcaceae</taxon>
        <taxon>Kocuria</taxon>
    </lineage>
</organism>
<feature type="compositionally biased region" description="Basic and acidic residues" evidence="8">
    <location>
        <begin position="1"/>
        <end position="12"/>
    </location>
</feature>
<evidence type="ECO:0000256" key="3">
    <source>
        <dbReference type="ARBA" id="ARBA00022475"/>
    </source>
</evidence>
<dbReference type="GO" id="GO:0055085">
    <property type="term" value="P:transmembrane transport"/>
    <property type="evidence" value="ECO:0007669"/>
    <property type="project" value="InterPro"/>
</dbReference>
<evidence type="ECO:0000256" key="8">
    <source>
        <dbReference type="SAM" id="MobiDB-lite"/>
    </source>
</evidence>
<feature type="compositionally biased region" description="Low complexity" evidence="8">
    <location>
        <begin position="18"/>
        <end position="52"/>
    </location>
</feature>
<dbReference type="Pfam" id="PF00528">
    <property type="entry name" value="BPD_transp_1"/>
    <property type="match status" value="1"/>
</dbReference>
<feature type="domain" description="ABC transmembrane type-1" evidence="9">
    <location>
        <begin position="138"/>
        <end position="331"/>
    </location>
</feature>
<keyword evidence="4 7" id="KW-0812">Transmembrane</keyword>
<keyword evidence="5 7" id="KW-1133">Transmembrane helix</keyword>
<dbReference type="Proteomes" id="UP000216825">
    <property type="component" value="Chromosome"/>
</dbReference>
<dbReference type="PANTHER" id="PTHR43386">
    <property type="entry name" value="OLIGOPEPTIDE TRANSPORT SYSTEM PERMEASE PROTEIN APPC"/>
    <property type="match status" value="1"/>
</dbReference>
<reference evidence="10" key="2">
    <citation type="submission" date="2020-07" db="EMBL/GenBank/DDBJ databases">
        <title>Genome of starter culture bacteria Kocuria salsicia reveals its technological properties and safety for usage in meat industry.</title>
        <authorList>
            <person name="Michael M."/>
            <person name="Konstantin K."/>
            <person name="Evgenii K."/>
            <person name="Galina S."/>
            <person name="Oksana K."/>
            <person name="Andrei L."/>
        </authorList>
    </citation>
    <scope>NUCLEOTIDE SEQUENCE [LARGE SCALE GENOMIC DNA]</scope>
    <source>
        <strain evidence="10">80</strain>
    </source>
</reference>
<evidence type="ECO:0000256" key="2">
    <source>
        <dbReference type="ARBA" id="ARBA00022448"/>
    </source>
</evidence>
<comment type="similarity">
    <text evidence="7">Belongs to the binding-protein-dependent transport system permease family.</text>
</comment>
<dbReference type="PROSITE" id="PS50928">
    <property type="entry name" value="ABC_TM1"/>
    <property type="match status" value="1"/>
</dbReference>
<dbReference type="EMBL" id="CP059343">
    <property type="protein sequence ID" value="QMS56417.1"/>
    <property type="molecule type" value="Genomic_DNA"/>
</dbReference>
<dbReference type="AlphaFoldDB" id="A0A7D7Q328"/>
<evidence type="ECO:0000256" key="5">
    <source>
        <dbReference type="ARBA" id="ARBA00022989"/>
    </source>
</evidence>
<feature type="transmembrane region" description="Helical" evidence="7">
    <location>
        <begin position="81"/>
        <end position="100"/>
    </location>
</feature>
<proteinExistence type="inferred from homology"/>
<evidence type="ECO:0000313" key="10">
    <source>
        <dbReference type="EMBL" id="QMS56417.1"/>
    </source>
</evidence>
<feature type="region of interest" description="Disordered" evidence="8">
    <location>
        <begin position="337"/>
        <end position="409"/>
    </location>
</feature>
<feature type="region of interest" description="Disordered" evidence="8">
    <location>
        <begin position="1"/>
        <end position="63"/>
    </location>
</feature>
<dbReference type="PANTHER" id="PTHR43386:SF25">
    <property type="entry name" value="PEPTIDE ABC TRANSPORTER PERMEASE PROTEIN"/>
    <property type="match status" value="1"/>
</dbReference>
<keyword evidence="11" id="KW-1185">Reference proteome</keyword>
<evidence type="ECO:0000256" key="7">
    <source>
        <dbReference type="RuleBase" id="RU363032"/>
    </source>
</evidence>
<dbReference type="CDD" id="cd06261">
    <property type="entry name" value="TM_PBP2"/>
    <property type="match status" value="1"/>
</dbReference>
<keyword evidence="6 7" id="KW-0472">Membrane</keyword>
<keyword evidence="3" id="KW-1003">Cell membrane</keyword>
<accession>A0A7D7Q328</accession>
<evidence type="ECO:0000256" key="4">
    <source>
        <dbReference type="ARBA" id="ARBA00022692"/>
    </source>
</evidence>
<name>A0A7D7Q328_KOCVA</name>
<evidence type="ECO:0000259" key="9">
    <source>
        <dbReference type="PROSITE" id="PS50928"/>
    </source>
</evidence>
<sequence length="409" mass="41369">MSAQDRTDHQSRETGGTSAASDVVVAEDALAAGDGAEGARGAATSSGDAGTAPDFDHSASRGDARPASFGRRVLSQPAAKLGFVLTGIVLVLAVLGPFVVPAWTGHTPNSFAGKPFQGGIFGTDNLGRDVLSRFLAGGWRLLLYSALATVLGVGLGAVLGMLAAFRGGWLDAVIMRCGDVLLAIPQLVFALLAVTVLGPQGWVLVLVIGVTHAPRVARVIRAATAGVVAEDYVLASQMYAVPQWKILTRDVVPNIMGPLMVEVGLRLTYSIGAVASLSFLGLGMQPPTPDWGLMINENRIALSLQPWGVILPVLAIAVLTVGTNLIADAVAGASAGRVASTSSRRPRKKAAERAASTGAENPAGGTGSAGGSDRAGRSSSKDAGGSADAGSTADAAGTADVGDTGEKRS</sequence>
<keyword evidence="2 7" id="KW-0813">Transport</keyword>
<dbReference type="KEGG" id="kvr:CIB50_0001121"/>
<dbReference type="InterPro" id="IPR000515">
    <property type="entry name" value="MetI-like"/>
</dbReference>
<dbReference type="Gene3D" id="1.10.3720.10">
    <property type="entry name" value="MetI-like"/>
    <property type="match status" value="1"/>
</dbReference>
<dbReference type="SUPFAM" id="SSF161098">
    <property type="entry name" value="MetI-like"/>
    <property type="match status" value="1"/>
</dbReference>
<protein>
    <submittedName>
        <fullName evidence="10">Glutathione transport system permease protein GsiD</fullName>
    </submittedName>
</protein>
<feature type="transmembrane region" description="Helical" evidence="7">
    <location>
        <begin position="141"/>
        <end position="165"/>
    </location>
</feature>
<feature type="compositionally biased region" description="Low complexity" evidence="8">
    <location>
        <begin position="381"/>
        <end position="402"/>
    </location>
</feature>
<gene>
    <name evidence="10" type="primary">gsiD_1</name>
    <name evidence="10" type="ORF">CIB50_0001121</name>
</gene>
<feature type="transmembrane region" description="Helical" evidence="7">
    <location>
        <begin position="304"/>
        <end position="327"/>
    </location>
</feature>
<feature type="compositionally biased region" description="Basic and acidic residues" evidence="8">
    <location>
        <begin position="54"/>
        <end position="63"/>
    </location>
</feature>
<dbReference type="InterPro" id="IPR050366">
    <property type="entry name" value="BP-dependent_transpt_permease"/>
</dbReference>
<dbReference type="GO" id="GO:0005886">
    <property type="term" value="C:plasma membrane"/>
    <property type="evidence" value="ECO:0007669"/>
    <property type="project" value="UniProtKB-SubCell"/>
</dbReference>
<evidence type="ECO:0000256" key="6">
    <source>
        <dbReference type="ARBA" id="ARBA00023136"/>
    </source>
</evidence>
<comment type="subcellular location">
    <subcellularLocation>
        <location evidence="1 7">Cell membrane</location>
        <topology evidence="1 7">Multi-pass membrane protein</topology>
    </subcellularLocation>
</comment>